<dbReference type="AlphaFoldDB" id="A0A1I2KIG5"/>
<dbReference type="OrthoDB" id="9805307at2"/>
<organism evidence="5 6">
    <name type="scientific">Planifilum fulgidum</name>
    <dbReference type="NCBI Taxonomy" id="201973"/>
    <lineage>
        <taxon>Bacteria</taxon>
        <taxon>Bacillati</taxon>
        <taxon>Bacillota</taxon>
        <taxon>Bacilli</taxon>
        <taxon>Bacillales</taxon>
        <taxon>Thermoactinomycetaceae</taxon>
        <taxon>Planifilum</taxon>
    </lineage>
</organism>
<proteinExistence type="inferred from homology"/>
<evidence type="ECO:0000256" key="1">
    <source>
        <dbReference type="ARBA" id="ARBA00010211"/>
    </source>
</evidence>
<dbReference type="PANTHER" id="PTHR11820">
    <property type="entry name" value="ACYLPYRUVASE"/>
    <property type="match status" value="1"/>
</dbReference>
<dbReference type="STRING" id="201973.SAMN04488025_10214"/>
<evidence type="ECO:0000313" key="5">
    <source>
        <dbReference type="EMBL" id="SFF66079.1"/>
    </source>
</evidence>
<evidence type="ECO:0000256" key="2">
    <source>
        <dbReference type="ARBA" id="ARBA00022723"/>
    </source>
</evidence>
<dbReference type="FunFam" id="3.90.850.10:FF:000002">
    <property type="entry name" value="2-hydroxyhepta-2,4-diene-1,7-dioate isomerase"/>
    <property type="match status" value="1"/>
</dbReference>
<accession>A0A1I2KIG5</accession>
<dbReference type="EMBL" id="FOOK01000002">
    <property type="protein sequence ID" value="SFF66079.1"/>
    <property type="molecule type" value="Genomic_DNA"/>
</dbReference>
<dbReference type="PANTHER" id="PTHR11820:SF7">
    <property type="entry name" value="ACYLPYRUVASE FAHD1, MITOCHONDRIAL"/>
    <property type="match status" value="1"/>
</dbReference>
<dbReference type="GO" id="GO:0016853">
    <property type="term" value="F:isomerase activity"/>
    <property type="evidence" value="ECO:0007669"/>
    <property type="project" value="UniProtKB-ARBA"/>
</dbReference>
<reference evidence="6" key="1">
    <citation type="submission" date="2016-10" db="EMBL/GenBank/DDBJ databases">
        <authorList>
            <person name="Varghese N."/>
            <person name="Submissions S."/>
        </authorList>
    </citation>
    <scope>NUCLEOTIDE SEQUENCE [LARGE SCALE GENOMIC DNA]</scope>
    <source>
        <strain evidence="6">DSM 44945</strain>
    </source>
</reference>
<dbReference type="InterPro" id="IPR018833">
    <property type="entry name" value="Rv2993c-like_N"/>
</dbReference>
<dbReference type="RefSeq" id="WP_092035468.1">
    <property type="nucleotide sequence ID" value="NZ_FOOK01000002.1"/>
</dbReference>
<dbReference type="Gene3D" id="2.30.30.370">
    <property type="entry name" value="FAH"/>
    <property type="match status" value="1"/>
</dbReference>
<keyword evidence="2" id="KW-0479">Metal-binding</keyword>
<feature type="domain" description="Rv2993c-like N-terminal" evidence="4">
    <location>
        <begin position="1"/>
        <end position="50"/>
    </location>
</feature>
<dbReference type="Proteomes" id="UP000198661">
    <property type="component" value="Unassembled WGS sequence"/>
</dbReference>
<evidence type="ECO:0000259" key="4">
    <source>
        <dbReference type="Pfam" id="PF10370"/>
    </source>
</evidence>
<name>A0A1I2KIG5_9BACL</name>
<dbReference type="GO" id="GO:0046872">
    <property type="term" value="F:metal ion binding"/>
    <property type="evidence" value="ECO:0007669"/>
    <property type="project" value="UniProtKB-KW"/>
</dbReference>
<dbReference type="Pfam" id="PF10370">
    <property type="entry name" value="Rv2993c-like_N"/>
    <property type="match status" value="1"/>
</dbReference>
<feature type="domain" description="Fumarylacetoacetase-like C-terminal" evidence="3">
    <location>
        <begin position="55"/>
        <end position="250"/>
    </location>
</feature>
<dbReference type="GO" id="GO:0019752">
    <property type="term" value="P:carboxylic acid metabolic process"/>
    <property type="evidence" value="ECO:0007669"/>
    <property type="project" value="UniProtKB-ARBA"/>
</dbReference>
<protein>
    <submittedName>
        <fullName evidence="5">2-keto-4-pentenoate hydratase/2-oxohepta-3-ene-1,7-dioic acid hydratase (Catechol pathway)</fullName>
    </submittedName>
</protein>
<dbReference type="Pfam" id="PF01557">
    <property type="entry name" value="FAA_hydrolase"/>
    <property type="match status" value="1"/>
</dbReference>
<evidence type="ECO:0000313" key="6">
    <source>
        <dbReference type="Proteomes" id="UP000198661"/>
    </source>
</evidence>
<dbReference type="InterPro" id="IPR011234">
    <property type="entry name" value="Fumarylacetoacetase-like_C"/>
</dbReference>
<gene>
    <name evidence="5" type="ORF">SAMN04488025_10214</name>
</gene>
<dbReference type="SUPFAM" id="SSF56529">
    <property type="entry name" value="FAH"/>
    <property type="match status" value="1"/>
</dbReference>
<dbReference type="GO" id="GO:0018773">
    <property type="term" value="F:acetylpyruvate hydrolase activity"/>
    <property type="evidence" value="ECO:0007669"/>
    <property type="project" value="TreeGrafter"/>
</dbReference>
<dbReference type="InterPro" id="IPR036663">
    <property type="entry name" value="Fumarylacetoacetase_C_sf"/>
</dbReference>
<dbReference type="Gene3D" id="3.90.850.10">
    <property type="entry name" value="Fumarylacetoacetase-like, C-terminal domain"/>
    <property type="match status" value="1"/>
</dbReference>
<comment type="similarity">
    <text evidence="1">Belongs to the FAH family.</text>
</comment>
<sequence length="252" mass="27544">MKIVRYEHRGTVGYGVWREGRIHPVEGELFGAFSETGESLPAGEVRLLAPLVPNKLIAIGLNYREHAREQGKPLPEEPLMFMVSPTAVVGPGEAIRLPNLEDRIDHEAELAVVIGKRGKNIPRERAEEYIFGYTCANDVSNRVLQTRDGQNTRAKSFDTFKPLGPAIETELDPSDLPVRCRVNGEIRQDGRTSDLIHPVPVLVEFISSVFPLEPGDVILTGTPSGVGPLTPGDEVEITIEGIGTLSNRVVAP</sequence>
<evidence type="ECO:0000259" key="3">
    <source>
        <dbReference type="Pfam" id="PF01557"/>
    </source>
</evidence>
<keyword evidence="6" id="KW-1185">Reference proteome</keyword>